<dbReference type="Proteomes" id="UP000631114">
    <property type="component" value="Unassembled WGS sequence"/>
</dbReference>
<evidence type="ECO:0000313" key="3">
    <source>
        <dbReference type="Proteomes" id="UP000631114"/>
    </source>
</evidence>
<organism evidence="2 3">
    <name type="scientific">Coptis chinensis</name>
    <dbReference type="NCBI Taxonomy" id="261450"/>
    <lineage>
        <taxon>Eukaryota</taxon>
        <taxon>Viridiplantae</taxon>
        <taxon>Streptophyta</taxon>
        <taxon>Embryophyta</taxon>
        <taxon>Tracheophyta</taxon>
        <taxon>Spermatophyta</taxon>
        <taxon>Magnoliopsida</taxon>
        <taxon>Ranunculales</taxon>
        <taxon>Ranunculaceae</taxon>
        <taxon>Coptidoideae</taxon>
        <taxon>Coptis</taxon>
    </lineage>
</organism>
<comment type="caution">
    <text evidence="2">The sequence shown here is derived from an EMBL/GenBank/DDBJ whole genome shotgun (WGS) entry which is preliminary data.</text>
</comment>
<sequence>METLWCQTFGSFMWPTKSYHVKCIRDLETWVLVCLSTYVASYAILTCMIARVCGMCCSSLKPEFILSAILSLLHVPDRCDN</sequence>
<dbReference type="EMBL" id="JADFTS010000009">
    <property type="protein sequence ID" value="KAF9588243.1"/>
    <property type="molecule type" value="Genomic_DNA"/>
</dbReference>
<gene>
    <name evidence="2" type="ORF">IFM89_008655</name>
</gene>
<dbReference type="AlphaFoldDB" id="A0A835GYH1"/>
<evidence type="ECO:0000256" key="1">
    <source>
        <dbReference type="SAM" id="Phobius"/>
    </source>
</evidence>
<protein>
    <submittedName>
        <fullName evidence="2">Uncharacterized protein</fullName>
    </submittedName>
</protein>
<keyword evidence="1" id="KW-0472">Membrane</keyword>
<keyword evidence="3" id="KW-1185">Reference proteome</keyword>
<keyword evidence="1" id="KW-1133">Transmembrane helix</keyword>
<keyword evidence="1" id="KW-0812">Transmembrane</keyword>
<proteinExistence type="predicted"/>
<name>A0A835GYH1_9MAGN</name>
<evidence type="ECO:0000313" key="2">
    <source>
        <dbReference type="EMBL" id="KAF9588243.1"/>
    </source>
</evidence>
<feature type="transmembrane region" description="Helical" evidence="1">
    <location>
        <begin position="30"/>
        <end position="53"/>
    </location>
</feature>
<accession>A0A835GYH1</accession>
<reference evidence="2 3" key="1">
    <citation type="submission" date="2020-10" db="EMBL/GenBank/DDBJ databases">
        <title>The Coptis chinensis genome and diversification of protoberbering-type alkaloids.</title>
        <authorList>
            <person name="Wang B."/>
            <person name="Shu S."/>
            <person name="Song C."/>
            <person name="Liu Y."/>
        </authorList>
    </citation>
    <scope>NUCLEOTIDE SEQUENCE [LARGE SCALE GENOMIC DNA]</scope>
    <source>
        <strain evidence="2">HL-2020</strain>
        <tissue evidence="2">Leaf</tissue>
    </source>
</reference>